<keyword evidence="2" id="KW-0732">Signal</keyword>
<feature type="region of interest" description="Disordered" evidence="1">
    <location>
        <begin position="31"/>
        <end position="64"/>
    </location>
</feature>
<evidence type="ECO:0000313" key="5">
    <source>
        <dbReference type="Proteomes" id="UP000188342"/>
    </source>
</evidence>
<evidence type="ECO:0000256" key="2">
    <source>
        <dbReference type="SAM" id="SignalP"/>
    </source>
</evidence>
<reference evidence="4 5" key="1">
    <citation type="submission" date="2017-02" db="EMBL/GenBank/DDBJ databases">
        <authorList>
            <person name="Peterson S.W."/>
        </authorList>
    </citation>
    <scope>NUCLEOTIDE SEQUENCE [LARGE SCALE GENOMIC DNA]</scope>
    <source>
        <strain evidence="4 5">LSP_Lj1</strain>
    </source>
</reference>
<dbReference type="InterPro" id="IPR046540">
    <property type="entry name" value="DMFA2_C"/>
</dbReference>
<dbReference type="Proteomes" id="UP000188342">
    <property type="component" value="Unassembled WGS sequence"/>
</dbReference>
<accession>A0A1R4K0J8</accession>
<evidence type="ECO:0000256" key="1">
    <source>
        <dbReference type="SAM" id="MobiDB-lite"/>
    </source>
</evidence>
<protein>
    <recommendedName>
        <fullName evidence="3">N,N-dimethylformamidase beta subunit-like C-terminal domain-containing protein</fullName>
    </recommendedName>
</protein>
<dbReference type="PROSITE" id="PS51257">
    <property type="entry name" value="PROKAR_LIPOPROTEIN"/>
    <property type="match status" value="1"/>
</dbReference>
<feature type="compositionally biased region" description="Low complexity" evidence="1">
    <location>
        <begin position="31"/>
        <end position="49"/>
    </location>
</feature>
<feature type="signal peptide" evidence="2">
    <location>
        <begin position="1"/>
        <end position="31"/>
    </location>
</feature>
<keyword evidence="5" id="KW-1185">Reference proteome</keyword>
<dbReference type="STRING" id="1255658.FM114_10660"/>
<feature type="domain" description="N,N-dimethylformamidase beta subunit-like C-terminal" evidence="3">
    <location>
        <begin position="107"/>
        <end position="455"/>
    </location>
</feature>
<dbReference type="Pfam" id="PF20254">
    <property type="entry name" value="DMFA2_C"/>
    <property type="match status" value="1"/>
</dbReference>
<feature type="chain" id="PRO_5039531268" description="N,N-dimethylformamidase beta subunit-like C-terminal domain-containing protein" evidence="2">
    <location>
        <begin position="32"/>
        <end position="521"/>
    </location>
</feature>
<dbReference type="EMBL" id="FUKQ01000040">
    <property type="protein sequence ID" value="SJN37847.1"/>
    <property type="molecule type" value="Genomic_DNA"/>
</dbReference>
<sequence>MRKTSSMMTLRARSGALLSVVLLAGCSGPSAPTSPVPAASTGPTASATPRHSGTWVQQENARPGTKGWRITKLATDAQITGFARQSSITAGQAVPLAVRSATPWAASVLRLGHYDGIGARRIWTSPSQPARTQPRPALETNNRVSAAGWKDSLTVATDGWLPGSYLVVLTDAAGRGHYIPLTVRTSGNAGRVVLMAATSTYQAYNDWGGYSLYRGPTPASGRAHEVSFDRPYGQDGARFALGYEHPIVFQAEKLGLDLGYTTSLDLERRPAELTGAAGLVSPGHDEYWSVGMRGTAERLRGAGTNLAFLGANAVYWRIRFSPDGRTITGYKSDAAADPVKGAQNTNLWRLQRPESSLVGQLYECFPAKGDLRVEDPTHWLFAGTGAKRGSTYPGLVGVEIDRAYPFSPATTRILAHSPVACADRGTTHSDLTVYTAASGAAVVSVGTMNWRSGISSDAPAPAHIPGSSVAFATRVTRNLLTGMARGPIGKDHPQRANLAQHRPSASTGTGTGGAVTGVQAR</sequence>
<evidence type="ECO:0000259" key="3">
    <source>
        <dbReference type="Pfam" id="PF20254"/>
    </source>
</evidence>
<proteinExistence type="predicted"/>
<evidence type="ECO:0000313" key="4">
    <source>
        <dbReference type="EMBL" id="SJN37847.1"/>
    </source>
</evidence>
<gene>
    <name evidence="4" type="ORF">FM114_10660</name>
</gene>
<name>A0A1R4K0J8_9ACTN</name>
<feature type="region of interest" description="Disordered" evidence="1">
    <location>
        <begin position="484"/>
        <end position="521"/>
    </location>
</feature>
<dbReference type="AlphaFoldDB" id="A0A1R4K0J8"/>
<organism evidence="4 5">
    <name type="scientific">Luteococcus japonicus LSP_Lj1</name>
    <dbReference type="NCBI Taxonomy" id="1255658"/>
    <lineage>
        <taxon>Bacteria</taxon>
        <taxon>Bacillati</taxon>
        <taxon>Actinomycetota</taxon>
        <taxon>Actinomycetes</taxon>
        <taxon>Propionibacteriales</taxon>
        <taxon>Propionibacteriaceae</taxon>
        <taxon>Luteococcus</taxon>
    </lineage>
</organism>